<comment type="subcellular location">
    <subcellularLocation>
        <location evidence="6">Cytoplasm</location>
    </subcellularLocation>
</comment>
<keyword evidence="3 6" id="KW-0489">Methyltransferase</keyword>
<dbReference type="AlphaFoldDB" id="A0A1I7BK95"/>
<keyword evidence="2 6" id="KW-0698">rRNA processing</keyword>
<evidence type="ECO:0000313" key="8">
    <source>
        <dbReference type="Proteomes" id="UP000236454"/>
    </source>
</evidence>
<dbReference type="RefSeq" id="WP_090252093.1">
    <property type="nucleotide sequence ID" value="NZ_FPAS01000006.1"/>
</dbReference>
<feature type="binding site" evidence="6">
    <location>
        <begin position="125"/>
        <end position="126"/>
    </location>
    <ligand>
        <name>S-adenosyl-L-methionine</name>
        <dbReference type="ChEBI" id="CHEBI:59789"/>
    </ligand>
</feature>
<keyword evidence="8" id="KW-1185">Reference proteome</keyword>
<sequence>MNNEQLILSYFPDLTQKQIEQFAALGDLYQEWNEKINVISRKDVDNFYERHVLHSLGIAKVIQFKKGTRLLDVGCGGGFPGIPLAILFPECEFHLVDSIGKKIKVVQEVAEAIGLTNLQATHARAEQIKDKYDFVISRAVTAMPKFLQWITNKFDKQDKNAYPNGVFYLKGGDLKEEMKPVKRHTEYFDLADYFEGEFFETKKVVYVRMN</sequence>
<organism evidence="7 8">
    <name type="scientific">Lishizhenia tianjinensis</name>
    <dbReference type="NCBI Taxonomy" id="477690"/>
    <lineage>
        <taxon>Bacteria</taxon>
        <taxon>Pseudomonadati</taxon>
        <taxon>Bacteroidota</taxon>
        <taxon>Flavobacteriia</taxon>
        <taxon>Flavobacteriales</taxon>
        <taxon>Crocinitomicaceae</taxon>
        <taxon>Lishizhenia</taxon>
    </lineage>
</organism>
<dbReference type="EC" id="2.1.1.-" evidence="6"/>
<evidence type="ECO:0000313" key="7">
    <source>
        <dbReference type="EMBL" id="SFT87596.1"/>
    </source>
</evidence>
<dbReference type="Gene3D" id="3.40.50.150">
    <property type="entry name" value="Vaccinia Virus protein VP39"/>
    <property type="match status" value="1"/>
</dbReference>
<feature type="binding site" evidence="6">
    <location>
        <position position="74"/>
    </location>
    <ligand>
        <name>S-adenosyl-L-methionine</name>
        <dbReference type="ChEBI" id="CHEBI:59789"/>
    </ligand>
</feature>
<gene>
    <name evidence="6" type="primary">rsmG</name>
    <name evidence="7" type="ORF">SAMN05216474_2835</name>
</gene>
<dbReference type="STRING" id="477690.SAMN05216474_2835"/>
<keyword evidence="4 6" id="KW-0808">Transferase</keyword>
<dbReference type="InterPro" id="IPR029063">
    <property type="entry name" value="SAM-dependent_MTases_sf"/>
</dbReference>
<keyword evidence="1 6" id="KW-0963">Cytoplasm</keyword>
<accession>A0A1I7BK95</accession>
<evidence type="ECO:0000256" key="1">
    <source>
        <dbReference type="ARBA" id="ARBA00022490"/>
    </source>
</evidence>
<keyword evidence="5 6" id="KW-0949">S-adenosyl-L-methionine</keyword>
<evidence type="ECO:0000256" key="2">
    <source>
        <dbReference type="ARBA" id="ARBA00022552"/>
    </source>
</evidence>
<name>A0A1I7BK95_9FLAO</name>
<evidence type="ECO:0000256" key="5">
    <source>
        <dbReference type="ARBA" id="ARBA00022691"/>
    </source>
</evidence>
<evidence type="ECO:0000256" key="4">
    <source>
        <dbReference type="ARBA" id="ARBA00022679"/>
    </source>
</evidence>
<comment type="similarity">
    <text evidence="6">Belongs to the methyltransferase superfamily. RNA methyltransferase RsmG family.</text>
</comment>
<dbReference type="OrthoDB" id="9808773at2"/>
<dbReference type="NCBIfam" id="TIGR00138">
    <property type="entry name" value="rsmG_gidB"/>
    <property type="match status" value="1"/>
</dbReference>
<dbReference type="PANTHER" id="PTHR31760:SF0">
    <property type="entry name" value="S-ADENOSYL-L-METHIONINE-DEPENDENT METHYLTRANSFERASES SUPERFAMILY PROTEIN"/>
    <property type="match status" value="1"/>
</dbReference>
<dbReference type="Pfam" id="PF02527">
    <property type="entry name" value="GidB"/>
    <property type="match status" value="1"/>
</dbReference>
<comment type="caution">
    <text evidence="6">Lacks conserved residue(s) required for the propagation of feature annotation.</text>
</comment>
<comment type="function">
    <text evidence="6">Specifically methylates the N7 position of a guanine in 16S rRNA.</text>
</comment>
<evidence type="ECO:0000256" key="3">
    <source>
        <dbReference type="ARBA" id="ARBA00022603"/>
    </source>
</evidence>
<dbReference type="InterPro" id="IPR003682">
    <property type="entry name" value="rRNA_ssu_MeTfrase_G"/>
</dbReference>
<dbReference type="PIRSF" id="PIRSF003078">
    <property type="entry name" value="GidB"/>
    <property type="match status" value="1"/>
</dbReference>
<dbReference type="HAMAP" id="MF_00074">
    <property type="entry name" value="16SrRNA_methyltr_G"/>
    <property type="match status" value="1"/>
</dbReference>
<dbReference type="GO" id="GO:0005829">
    <property type="term" value="C:cytosol"/>
    <property type="evidence" value="ECO:0007669"/>
    <property type="project" value="TreeGrafter"/>
</dbReference>
<evidence type="ECO:0000256" key="6">
    <source>
        <dbReference type="HAMAP-Rule" id="MF_00074"/>
    </source>
</evidence>
<protein>
    <recommendedName>
        <fullName evidence="6">Ribosomal RNA small subunit methyltransferase G</fullName>
        <ecNumber evidence="6">2.1.1.-</ecNumber>
    </recommendedName>
    <alternativeName>
        <fullName evidence="6">16S rRNA 7-methylguanosine methyltransferase</fullName>
        <shortName evidence="6">16S rRNA m7G methyltransferase</shortName>
    </alternativeName>
</protein>
<reference evidence="7 8" key="1">
    <citation type="submission" date="2016-10" db="EMBL/GenBank/DDBJ databases">
        <authorList>
            <person name="de Groot N.N."/>
        </authorList>
    </citation>
    <scope>NUCLEOTIDE SEQUENCE [LARGE SCALE GENOMIC DNA]</scope>
    <source>
        <strain evidence="7 8">CGMCC 1.7005</strain>
    </source>
</reference>
<feature type="binding site" evidence="6">
    <location>
        <position position="79"/>
    </location>
    <ligand>
        <name>S-adenosyl-L-methionine</name>
        <dbReference type="ChEBI" id="CHEBI:59789"/>
    </ligand>
</feature>
<dbReference type="GO" id="GO:0070043">
    <property type="term" value="F:rRNA (guanine-N7-)-methyltransferase activity"/>
    <property type="evidence" value="ECO:0007669"/>
    <property type="project" value="UniProtKB-UniRule"/>
</dbReference>
<proteinExistence type="inferred from homology"/>
<feature type="binding site" evidence="6">
    <location>
        <position position="138"/>
    </location>
    <ligand>
        <name>S-adenosyl-L-methionine</name>
        <dbReference type="ChEBI" id="CHEBI:59789"/>
    </ligand>
</feature>
<dbReference type="SUPFAM" id="SSF53335">
    <property type="entry name" value="S-adenosyl-L-methionine-dependent methyltransferases"/>
    <property type="match status" value="1"/>
</dbReference>
<dbReference type="EMBL" id="FPAS01000006">
    <property type="protein sequence ID" value="SFT87596.1"/>
    <property type="molecule type" value="Genomic_DNA"/>
</dbReference>
<dbReference type="Proteomes" id="UP000236454">
    <property type="component" value="Unassembled WGS sequence"/>
</dbReference>
<dbReference type="PANTHER" id="PTHR31760">
    <property type="entry name" value="S-ADENOSYL-L-METHIONINE-DEPENDENT METHYLTRANSFERASES SUPERFAMILY PROTEIN"/>
    <property type="match status" value="1"/>
</dbReference>
<dbReference type="CDD" id="cd02440">
    <property type="entry name" value="AdoMet_MTases"/>
    <property type="match status" value="1"/>
</dbReference>